<name>A0A0K1Q119_9BACT</name>
<accession>A0A0K1Q119</accession>
<feature type="signal peptide" evidence="1">
    <location>
        <begin position="1"/>
        <end position="24"/>
    </location>
</feature>
<keyword evidence="1" id="KW-0732">Signal</keyword>
<reference evidence="3 4" key="1">
    <citation type="submission" date="2015-08" db="EMBL/GenBank/DDBJ databases">
        <authorList>
            <person name="Babu N.S."/>
            <person name="Beckwith C.J."/>
            <person name="Beseler K.G."/>
            <person name="Brison A."/>
            <person name="Carone J.V."/>
            <person name="Caskin T.P."/>
            <person name="Diamond M."/>
            <person name="Durham M.E."/>
            <person name="Foxe J.M."/>
            <person name="Go M."/>
            <person name="Henderson B.A."/>
            <person name="Jones I.B."/>
            <person name="McGettigan J.A."/>
            <person name="Micheletti S.J."/>
            <person name="Nasrallah M.E."/>
            <person name="Ortiz D."/>
            <person name="Piller C.R."/>
            <person name="Privatt S.R."/>
            <person name="Schneider S.L."/>
            <person name="Sharp S."/>
            <person name="Smith T.C."/>
            <person name="Stanton J.D."/>
            <person name="Ullery H.E."/>
            <person name="Wilson R.J."/>
            <person name="Serrano M.G."/>
            <person name="Buck G."/>
            <person name="Lee V."/>
            <person name="Wang Y."/>
            <person name="Carvalho R."/>
            <person name="Voegtly L."/>
            <person name="Shi R."/>
            <person name="Duckworth R."/>
            <person name="Johnson A."/>
            <person name="Loviza R."/>
            <person name="Walstead R."/>
            <person name="Shah Z."/>
            <person name="Kiflezghi M."/>
            <person name="Wade K."/>
            <person name="Ball S.L."/>
            <person name="Bradley K.W."/>
            <person name="Asai D.J."/>
            <person name="Bowman C.A."/>
            <person name="Russell D.A."/>
            <person name="Pope W.H."/>
            <person name="Jacobs-Sera D."/>
            <person name="Hendrix R.W."/>
            <person name="Hatfull G.F."/>
        </authorList>
    </citation>
    <scope>NUCLEOTIDE SEQUENCE [LARGE SCALE GENOMIC DNA]</scope>
    <source>
        <strain evidence="3 4">DSM 27648</strain>
    </source>
</reference>
<organism evidence="3 4">
    <name type="scientific">Labilithrix luteola</name>
    <dbReference type="NCBI Taxonomy" id="1391654"/>
    <lineage>
        <taxon>Bacteria</taxon>
        <taxon>Pseudomonadati</taxon>
        <taxon>Myxococcota</taxon>
        <taxon>Polyangia</taxon>
        <taxon>Polyangiales</taxon>
        <taxon>Labilitrichaceae</taxon>
        <taxon>Labilithrix</taxon>
    </lineage>
</organism>
<dbReference type="STRING" id="1391654.AKJ09_05773"/>
<dbReference type="Pfam" id="PF09949">
    <property type="entry name" value="APP1_cat"/>
    <property type="match status" value="1"/>
</dbReference>
<dbReference type="InterPro" id="IPR019236">
    <property type="entry name" value="APP1_cat"/>
</dbReference>
<dbReference type="KEGG" id="llu:AKJ09_05773"/>
<dbReference type="PANTHER" id="PTHR28208">
    <property type="entry name" value="PHOSPHATIDATE PHOSPHATASE APP1"/>
    <property type="match status" value="1"/>
</dbReference>
<proteinExistence type="predicted"/>
<sequence length="297" mass="32116">MKICSPSSLLVAACLSAFTLIACAANTESGDSSTSESATTVQTTLLVSDIDDTIKRTHVLDKAAAAVNALDSRDPFGGMRALYTRWHRENAPSKQIIYLSAAPGPLIELSKRFLTNSEFPGDTADVTESVVSGRSIFESAGDFKTKKLLEMYDAQVAAKKVPNTYILIGDNGEQDMIAYGNFIDYVRSKGGRTDRIYSFIHHVYDVPEGSPIAAPHRAWVTAGDLAVQLRELGLIGDPSLDDVLAEVATDVTHQAEVVVPSFMSCKQFSSWPYLETSAASNDYATVESDVKDLCLSE</sequence>
<dbReference type="OrthoDB" id="5290033at2"/>
<gene>
    <name evidence="3" type="ORF">AKJ09_05773</name>
</gene>
<evidence type="ECO:0000259" key="2">
    <source>
        <dbReference type="Pfam" id="PF09949"/>
    </source>
</evidence>
<protein>
    <recommendedName>
        <fullName evidence="2">Phosphatidate phosphatase APP1 catalytic domain-containing protein</fullName>
    </recommendedName>
</protein>
<evidence type="ECO:0000256" key="1">
    <source>
        <dbReference type="SAM" id="SignalP"/>
    </source>
</evidence>
<dbReference type="PANTHER" id="PTHR28208:SF3">
    <property type="entry name" value="PHOSPHATIDATE PHOSPHATASE APP1"/>
    <property type="match status" value="1"/>
</dbReference>
<feature type="chain" id="PRO_5005466389" description="Phosphatidate phosphatase APP1 catalytic domain-containing protein" evidence="1">
    <location>
        <begin position="25"/>
        <end position="297"/>
    </location>
</feature>
<evidence type="ECO:0000313" key="4">
    <source>
        <dbReference type="Proteomes" id="UP000064967"/>
    </source>
</evidence>
<dbReference type="GO" id="GO:0008195">
    <property type="term" value="F:phosphatidate phosphatase activity"/>
    <property type="evidence" value="ECO:0007669"/>
    <property type="project" value="InterPro"/>
</dbReference>
<dbReference type="EMBL" id="CP012333">
    <property type="protein sequence ID" value="AKU99109.1"/>
    <property type="molecule type" value="Genomic_DNA"/>
</dbReference>
<dbReference type="PROSITE" id="PS51257">
    <property type="entry name" value="PROKAR_LIPOPROTEIN"/>
    <property type="match status" value="1"/>
</dbReference>
<evidence type="ECO:0000313" key="3">
    <source>
        <dbReference type="EMBL" id="AKU99109.1"/>
    </source>
</evidence>
<dbReference type="AlphaFoldDB" id="A0A0K1Q119"/>
<dbReference type="Proteomes" id="UP000064967">
    <property type="component" value="Chromosome"/>
</dbReference>
<feature type="domain" description="Phosphatidate phosphatase APP1 catalytic" evidence="2">
    <location>
        <begin position="46"/>
        <end position="183"/>
    </location>
</feature>
<dbReference type="InterPro" id="IPR052935">
    <property type="entry name" value="Mg2+_PAP"/>
</dbReference>
<keyword evidence="4" id="KW-1185">Reference proteome</keyword>
<dbReference type="RefSeq" id="WP_146650391.1">
    <property type="nucleotide sequence ID" value="NZ_CP012333.1"/>
</dbReference>